<dbReference type="Gene3D" id="3.30.1340.30">
    <property type="match status" value="1"/>
</dbReference>
<evidence type="ECO:0000313" key="5">
    <source>
        <dbReference type="EMBL" id="MBB5537691.1"/>
    </source>
</evidence>
<dbReference type="Pfam" id="PF00571">
    <property type="entry name" value="CBS"/>
    <property type="match status" value="2"/>
</dbReference>
<gene>
    <name evidence="5" type="ORF">GGD55_004411</name>
</gene>
<dbReference type="Pfam" id="PF04972">
    <property type="entry name" value="BON"/>
    <property type="match status" value="1"/>
</dbReference>
<organism evidence="5 6">
    <name type="scientific">Rhizobium giardinii</name>
    <dbReference type="NCBI Taxonomy" id="56731"/>
    <lineage>
        <taxon>Bacteria</taxon>
        <taxon>Pseudomonadati</taxon>
        <taxon>Pseudomonadota</taxon>
        <taxon>Alphaproteobacteria</taxon>
        <taxon>Hyphomicrobiales</taxon>
        <taxon>Rhizobiaceae</taxon>
        <taxon>Rhizobium/Agrobacterium group</taxon>
        <taxon>Rhizobium</taxon>
    </lineage>
</organism>
<accession>A0A7W8UE54</accession>
<dbReference type="Gene3D" id="3.10.580.10">
    <property type="entry name" value="CBS-domain"/>
    <property type="match status" value="1"/>
</dbReference>
<feature type="domain" description="CBS" evidence="4">
    <location>
        <begin position="92"/>
        <end position="148"/>
    </location>
</feature>
<proteinExistence type="predicted"/>
<dbReference type="InterPro" id="IPR000644">
    <property type="entry name" value="CBS_dom"/>
</dbReference>
<dbReference type="InterPro" id="IPR007055">
    <property type="entry name" value="BON_dom"/>
</dbReference>
<reference evidence="5 6" key="1">
    <citation type="submission" date="2020-08" db="EMBL/GenBank/DDBJ databases">
        <title>Genomic Encyclopedia of Type Strains, Phase IV (KMG-V): Genome sequencing to study the core and pangenomes of soil and plant-associated prokaryotes.</title>
        <authorList>
            <person name="Whitman W."/>
        </authorList>
    </citation>
    <scope>NUCLEOTIDE SEQUENCE [LARGE SCALE GENOMIC DNA]</scope>
    <source>
        <strain evidence="5 6">SEMIA 4084</strain>
    </source>
</reference>
<dbReference type="InterPro" id="IPR051257">
    <property type="entry name" value="Diverse_CBS-Domain"/>
</dbReference>
<dbReference type="PROSITE" id="PS51371">
    <property type="entry name" value="CBS"/>
    <property type="match status" value="2"/>
</dbReference>
<dbReference type="CDD" id="cd04586">
    <property type="entry name" value="CBS_pair_BON_assoc"/>
    <property type="match status" value="1"/>
</dbReference>
<evidence type="ECO:0000259" key="4">
    <source>
        <dbReference type="PROSITE" id="PS51371"/>
    </source>
</evidence>
<dbReference type="InterPro" id="IPR017080">
    <property type="entry name" value="UCP036990_CBS_BON"/>
</dbReference>
<name>A0A7W8UE54_9HYPH</name>
<dbReference type="SMART" id="SM00116">
    <property type="entry name" value="CBS"/>
    <property type="match status" value="2"/>
</dbReference>
<sequence>MLAKDVMTTKIVKVSPDNSVKHACKIMLDNHVSGIPVVDDDGHLLGIISEGDLIRRTELGGRAFAPIDTAMPAEVRADAYVKRTSWKVGDTMTRDPVTIDEETSLTRVAQLMQDHGIKRVPVVRAGELIGIVGRADLLRAILAADLDETASGDEGIQRSIVTRLGENTGLEGLGVKVTVADGTVHLWGNVETAECRRAARVVAESVRGVRSVVEHFSQTCPEGGTGN</sequence>
<dbReference type="SUPFAM" id="SSF54631">
    <property type="entry name" value="CBS-domain pair"/>
    <property type="match status" value="1"/>
</dbReference>
<dbReference type="PANTHER" id="PTHR43080">
    <property type="entry name" value="CBS DOMAIN-CONTAINING PROTEIN CBSX3, MITOCHONDRIAL"/>
    <property type="match status" value="1"/>
</dbReference>
<protein>
    <submittedName>
        <fullName evidence="5">CBS domain-containing protein</fullName>
    </submittedName>
</protein>
<evidence type="ECO:0000313" key="6">
    <source>
        <dbReference type="Proteomes" id="UP000585507"/>
    </source>
</evidence>
<evidence type="ECO:0000259" key="3">
    <source>
        <dbReference type="PROSITE" id="PS50914"/>
    </source>
</evidence>
<dbReference type="Proteomes" id="UP000585507">
    <property type="component" value="Unassembled WGS sequence"/>
</dbReference>
<feature type="domain" description="CBS" evidence="4">
    <location>
        <begin position="7"/>
        <end position="64"/>
    </location>
</feature>
<dbReference type="PANTHER" id="PTHR43080:SF26">
    <property type="entry name" value="REGULATORY PROTEIN"/>
    <property type="match status" value="1"/>
</dbReference>
<comment type="caution">
    <text evidence="5">The sequence shown here is derived from an EMBL/GenBank/DDBJ whole genome shotgun (WGS) entry which is preliminary data.</text>
</comment>
<keyword evidence="1 2" id="KW-0129">CBS domain</keyword>
<feature type="domain" description="BON" evidence="3">
    <location>
        <begin position="152"/>
        <end position="220"/>
    </location>
</feature>
<dbReference type="PROSITE" id="PS50914">
    <property type="entry name" value="BON"/>
    <property type="match status" value="1"/>
</dbReference>
<dbReference type="EMBL" id="JACHBK010000010">
    <property type="protein sequence ID" value="MBB5537691.1"/>
    <property type="molecule type" value="Genomic_DNA"/>
</dbReference>
<evidence type="ECO:0000256" key="1">
    <source>
        <dbReference type="ARBA" id="ARBA00023122"/>
    </source>
</evidence>
<keyword evidence="6" id="KW-1185">Reference proteome</keyword>
<dbReference type="InterPro" id="IPR046342">
    <property type="entry name" value="CBS_dom_sf"/>
</dbReference>
<evidence type="ECO:0000256" key="2">
    <source>
        <dbReference type="PROSITE-ProRule" id="PRU00703"/>
    </source>
</evidence>
<dbReference type="PIRSF" id="PIRSF036990">
    <property type="entry name" value="UCP036990_CBS_BON"/>
    <property type="match status" value="1"/>
</dbReference>
<dbReference type="RefSeq" id="WP_018325824.1">
    <property type="nucleotide sequence ID" value="NZ_JACHBK010000010.1"/>
</dbReference>
<dbReference type="AlphaFoldDB" id="A0A7W8UE54"/>